<accession>A0ABR6BCU8</accession>
<protein>
    <submittedName>
        <fullName evidence="3">Nicotinamide N-methyase</fullName>
    </submittedName>
</protein>
<comment type="caution">
    <text evidence="3">The sequence shown here is derived from an EMBL/GenBank/DDBJ whole genome shotgun (WGS) entry which is preliminary data.</text>
</comment>
<dbReference type="SUPFAM" id="SSF53335">
    <property type="entry name" value="S-adenosyl-L-methionine-dependent methyltransferases"/>
    <property type="match status" value="1"/>
</dbReference>
<evidence type="ECO:0000256" key="1">
    <source>
        <dbReference type="ARBA" id="ARBA00022603"/>
    </source>
</evidence>
<dbReference type="InterPro" id="IPR050078">
    <property type="entry name" value="Ribosomal_L11_MeTrfase_PrmA"/>
</dbReference>
<evidence type="ECO:0000313" key="3">
    <source>
        <dbReference type="EMBL" id="MBA8924708.1"/>
    </source>
</evidence>
<sequence length="209" mass="21794">MDPAEQFLRANTELTPTPLVPEVSLHLAVDIEALWQLTGGDEPPFWAFAWAGGQGVARYLLDSPSAVAGRSVFDLACGSGLVGIAASVAGAESVVCCDVDPLAGVAARVNAAANGVAVGVRVADVLDGPVDAQVVVAGDVFYDRDMAERVWPFLARVAAGGAAVLVGDPSNRPYLPRRRCVAVAEYVVPVTRELEGVRELVTTVWRVAG</sequence>
<evidence type="ECO:0000313" key="4">
    <source>
        <dbReference type="Proteomes" id="UP000517916"/>
    </source>
</evidence>
<keyword evidence="2" id="KW-0808">Transferase</keyword>
<organism evidence="3 4">
    <name type="scientific">Kutzneria viridogrisea</name>
    <dbReference type="NCBI Taxonomy" id="47990"/>
    <lineage>
        <taxon>Bacteria</taxon>
        <taxon>Bacillati</taxon>
        <taxon>Actinomycetota</taxon>
        <taxon>Actinomycetes</taxon>
        <taxon>Pseudonocardiales</taxon>
        <taxon>Pseudonocardiaceae</taxon>
        <taxon>Kutzneria</taxon>
    </lineage>
</organism>
<reference evidence="3 4" key="1">
    <citation type="submission" date="2020-08" db="EMBL/GenBank/DDBJ databases">
        <title>Genomic Encyclopedia of Archaeal and Bacterial Type Strains, Phase II (KMG-II): from individual species to whole genera.</title>
        <authorList>
            <person name="Goeker M."/>
        </authorList>
    </citation>
    <scope>NUCLEOTIDE SEQUENCE [LARGE SCALE GENOMIC DNA]</scope>
    <source>
        <strain evidence="3 4">DSM 43850</strain>
    </source>
</reference>
<evidence type="ECO:0000256" key="2">
    <source>
        <dbReference type="ARBA" id="ARBA00022679"/>
    </source>
</evidence>
<keyword evidence="1" id="KW-0489">Methyltransferase</keyword>
<proteinExistence type="predicted"/>
<dbReference type="RefSeq" id="WP_182836902.1">
    <property type="nucleotide sequence ID" value="NZ_BAAABQ010000001.1"/>
</dbReference>
<gene>
    <name evidence="3" type="ORF">BC739_001905</name>
</gene>
<dbReference type="InterPro" id="IPR029063">
    <property type="entry name" value="SAM-dependent_MTases_sf"/>
</dbReference>
<dbReference type="Gene3D" id="3.40.50.150">
    <property type="entry name" value="Vaccinia Virus protein VP39"/>
    <property type="match status" value="1"/>
</dbReference>
<dbReference type="EMBL" id="JACJID010000001">
    <property type="protein sequence ID" value="MBA8924708.1"/>
    <property type="molecule type" value="Genomic_DNA"/>
</dbReference>
<name>A0ABR6BCU8_9PSEU</name>
<dbReference type="Pfam" id="PF06325">
    <property type="entry name" value="PrmA"/>
    <property type="match status" value="1"/>
</dbReference>
<dbReference type="PANTHER" id="PTHR43648">
    <property type="entry name" value="ELECTRON TRANSFER FLAVOPROTEIN BETA SUBUNIT LYSINE METHYLTRANSFERASE"/>
    <property type="match status" value="1"/>
</dbReference>
<keyword evidence="4" id="KW-1185">Reference proteome</keyword>
<dbReference type="PANTHER" id="PTHR43648:SF1">
    <property type="entry name" value="ELECTRON TRANSFER FLAVOPROTEIN BETA SUBUNIT LYSINE METHYLTRANSFERASE"/>
    <property type="match status" value="1"/>
</dbReference>
<dbReference type="Proteomes" id="UP000517916">
    <property type="component" value="Unassembled WGS sequence"/>
</dbReference>